<dbReference type="SUPFAM" id="SSF53850">
    <property type="entry name" value="Periplasmic binding protein-like II"/>
    <property type="match status" value="1"/>
</dbReference>
<dbReference type="RefSeq" id="WP_007682009.1">
    <property type="nucleotide sequence ID" value="NZ_CP013070.1"/>
</dbReference>
<reference evidence="8 9" key="1">
    <citation type="journal article" date="2012" name="J. Bacteriol.">
        <title>Genome sequence of Sphingobium indicum B90A, a hexachlorocyclohexane-degrading bacterium.</title>
        <authorList>
            <person name="Anand S."/>
            <person name="Sangwan N."/>
            <person name="Lata P."/>
            <person name="Kaur J."/>
            <person name="Dua A."/>
            <person name="Singh A.K."/>
            <person name="Verma M."/>
            <person name="Kaur J."/>
            <person name="Khurana J.P."/>
            <person name="Khurana P."/>
            <person name="Mathur S."/>
            <person name="Lal R."/>
        </authorList>
    </citation>
    <scope>NUCLEOTIDE SEQUENCE [LARGE SCALE GENOMIC DNA]</scope>
    <source>
        <strain evidence="9">DSM 16412 / CCM 7286 / MTCC 6364 / B90A</strain>
    </source>
</reference>
<comment type="similarity">
    <text evidence="1">Belongs to the bacterial solute-binding protein SsuA/TauA family.</text>
</comment>
<organism evidence="8 9">
    <name type="scientific">Sphingobium indicum (strain DSM 16412 / CCM 7286 / MTCC 6364 / B90A)</name>
    <dbReference type="NCBI Taxonomy" id="861109"/>
    <lineage>
        <taxon>Bacteria</taxon>
        <taxon>Pseudomonadati</taxon>
        <taxon>Pseudomonadota</taxon>
        <taxon>Alphaproteobacteria</taxon>
        <taxon>Sphingomonadales</taxon>
        <taxon>Sphingomonadaceae</taxon>
        <taxon>Sphingobium</taxon>
    </lineage>
</organism>
<comment type="function">
    <text evidence="4">Part of a binding-protein-dependent transport system for aliphatic sulfonates. Putative binding protein.</text>
</comment>
<evidence type="ECO:0000256" key="2">
    <source>
        <dbReference type="ARBA" id="ARBA00022448"/>
    </source>
</evidence>
<dbReference type="PROSITE" id="PS51257">
    <property type="entry name" value="PROKAR_LIPOPROTEIN"/>
    <property type="match status" value="1"/>
</dbReference>
<evidence type="ECO:0000256" key="6">
    <source>
        <dbReference type="SAM" id="SignalP"/>
    </source>
</evidence>
<feature type="chain" id="PRO_5009860239" description="Putative aliphatic sulfonates-binding protein" evidence="6">
    <location>
        <begin position="29"/>
        <end position="332"/>
    </location>
</feature>
<feature type="signal peptide" evidence="6">
    <location>
        <begin position="1"/>
        <end position="28"/>
    </location>
</feature>
<evidence type="ECO:0000256" key="4">
    <source>
        <dbReference type="ARBA" id="ARBA00055538"/>
    </source>
</evidence>
<evidence type="ECO:0000259" key="7">
    <source>
        <dbReference type="SMART" id="SM00062"/>
    </source>
</evidence>
<dbReference type="CDD" id="cd13558">
    <property type="entry name" value="PBP2_SsuA_like_2"/>
    <property type="match status" value="1"/>
</dbReference>
<dbReference type="InterPro" id="IPR015168">
    <property type="entry name" value="SsuA/THI5"/>
</dbReference>
<evidence type="ECO:0000256" key="1">
    <source>
        <dbReference type="ARBA" id="ARBA00010742"/>
    </source>
</evidence>
<evidence type="ECO:0000313" key="8">
    <source>
        <dbReference type="EMBL" id="APL95737.1"/>
    </source>
</evidence>
<dbReference type="PANTHER" id="PTHR30024">
    <property type="entry name" value="ALIPHATIC SULFONATES-BINDING PROTEIN-RELATED"/>
    <property type="match status" value="1"/>
</dbReference>
<dbReference type="PANTHER" id="PTHR30024:SF48">
    <property type="entry name" value="ABC TRANSPORTER SUBSTRATE-BINDING PROTEIN"/>
    <property type="match status" value="1"/>
</dbReference>
<accession>A0A1L5BSG9</accession>
<feature type="domain" description="Solute-binding protein family 3/N-terminal" evidence="7">
    <location>
        <begin position="40"/>
        <end position="254"/>
    </location>
</feature>
<dbReference type="EMBL" id="CP013070">
    <property type="protein sequence ID" value="APL95737.1"/>
    <property type="molecule type" value="Genomic_DNA"/>
</dbReference>
<proteinExistence type="inferred from homology"/>
<keyword evidence="3 6" id="KW-0732">Signal</keyword>
<keyword evidence="2" id="KW-0813">Transport</keyword>
<dbReference type="AlphaFoldDB" id="A0A1L5BSG9"/>
<dbReference type="Gene3D" id="3.40.190.10">
    <property type="entry name" value="Periplasmic binding protein-like II"/>
    <property type="match status" value="2"/>
</dbReference>
<evidence type="ECO:0000313" key="9">
    <source>
        <dbReference type="Proteomes" id="UP000004550"/>
    </source>
</evidence>
<dbReference type="KEGG" id="sinb:SIDU_15120"/>
<dbReference type="FunFam" id="3.40.190.10:FF:000050">
    <property type="entry name" value="Sulfonate ABC transporter substrate-binding protein"/>
    <property type="match status" value="1"/>
</dbReference>
<dbReference type="Pfam" id="PF09084">
    <property type="entry name" value="NMT1"/>
    <property type="match status" value="1"/>
</dbReference>
<gene>
    <name evidence="8" type="ORF">SIDU_15120</name>
</gene>
<dbReference type="InterPro" id="IPR001638">
    <property type="entry name" value="Solute-binding_3/MltF_N"/>
</dbReference>
<sequence length="332" mass="35703">MAGHPRKRPIWRGASVVLALLSAAASLAGCGGKQPDAAQVLRVGNQRGGTHALMLAAGQLKDVPYKIEWAEFPNAQPLIEAIATNALDLGLVGGPSFLFAYKNDQRLRAIQALSGGTKQEVAGVLVHKNASFASMRDLRGKAIGTTRGSVGHSLLLQALRQSGMKPSDVRISFVAPTEAVAAFASGDLDALAIWVPYLATAVLRHDARVLTYAHRGTSSYLFQVTSESSIKDKRALLEDFSRRYGRAQSWANSHPRQWGEILAKETGLPLDVANYTAEHMRWWPVPIDAQVIESQRVAARDFGTGGPAQNFDIARGFDASLNTDPTAKGKPD</sequence>
<dbReference type="SMART" id="SM00062">
    <property type="entry name" value="PBPb"/>
    <property type="match status" value="1"/>
</dbReference>
<protein>
    <recommendedName>
        <fullName evidence="5">Putative aliphatic sulfonates-binding protein</fullName>
    </recommendedName>
</protein>
<evidence type="ECO:0000256" key="3">
    <source>
        <dbReference type="ARBA" id="ARBA00022729"/>
    </source>
</evidence>
<dbReference type="Proteomes" id="UP000004550">
    <property type="component" value="Chromosome"/>
</dbReference>
<evidence type="ECO:0000256" key="5">
    <source>
        <dbReference type="ARBA" id="ARBA00070228"/>
    </source>
</evidence>
<name>A0A1L5BSG9_SPHIB</name>